<organism evidence="3 4">
    <name type="scientific">Gelidibacter maritimus</name>
    <dbReference type="NCBI Taxonomy" id="2761487"/>
    <lineage>
        <taxon>Bacteria</taxon>
        <taxon>Pseudomonadati</taxon>
        <taxon>Bacteroidota</taxon>
        <taxon>Flavobacteriia</taxon>
        <taxon>Flavobacteriales</taxon>
        <taxon>Flavobacteriaceae</taxon>
        <taxon>Gelidibacter</taxon>
    </lineage>
</organism>
<feature type="domain" description="Dynamin N-terminal" evidence="2">
    <location>
        <begin position="41"/>
        <end position="180"/>
    </location>
</feature>
<dbReference type="InterPro" id="IPR045063">
    <property type="entry name" value="Dynamin_N"/>
</dbReference>
<dbReference type="EMBL" id="JACGLT010000003">
    <property type="protein sequence ID" value="MBA6152191.1"/>
    <property type="molecule type" value="Genomic_DNA"/>
</dbReference>
<evidence type="ECO:0000259" key="2">
    <source>
        <dbReference type="Pfam" id="PF00350"/>
    </source>
</evidence>
<evidence type="ECO:0000313" key="4">
    <source>
        <dbReference type="Proteomes" id="UP000541857"/>
    </source>
</evidence>
<proteinExistence type="predicted"/>
<sequence>MEKLDYLIEVASSLKSNDVLAELIYIKNRLASDASELILPIVGEFSSGKTTFINKLTEGKKLETATKPTTSVIYEIYFGKEKEKAEIIFENGVVKDVEDITSIKNDHLNNVKRIKIYDTSQKIANKTILVDTPGISSNNPKHLEALSSYLPEADAIFLFSDVNQQITNSLLDFISTNNIVHLPLYLVLTKKDDKTKEELESIKQYITKHIGLDLDNIISISAKNNDLDEFFQLMHKIQDDKNNIINKALGYRIEKTAHYLKAHIENLIENTSSESNFQDEIKNERRKLDRTITAIDNLIHDIQNEIDDIEYDAVKQFESQIHSKLNSLITKNSENIDNEAVGIINSTANLVFSNYQKEIQRKLYMTASERRSSELVPLRSIEGIDFSGISIGQLSYGMNLSEAGQSTVKNIATGIKTAAVIGAVAVTVVTAGAAGATAAATATATGAAPAATGTAAAVSLANKATTAINVADTASDLASMHSNRRLRKKIAEQAQHAGKYMEHYKKHVKTYDDYNKQAGQMIKPNQKLGFMEGAISTATDGIIGKPERKRMINNFLRESLNPEFKNKLKTISSNLLNDMRNSLNQEATITINQIEEHLIELEELKKNEKEGFDAYMKSLRQYLEKLS</sequence>
<dbReference type="InterPro" id="IPR051943">
    <property type="entry name" value="TRAFAC_Dynamin-like_GTPase"/>
</dbReference>
<gene>
    <name evidence="3" type="ORF">H3Z82_05565</name>
</gene>
<comment type="caution">
    <text evidence="3">The sequence shown here is derived from an EMBL/GenBank/DDBJ whole genome shotgun (WGS) entry which is preliminary data.</text>
</comment>
<dbReference type="RefSeq" id="WP_182203447.1">
    <property type="nucleotide sequence ID" value="NZ_JACGLT010000003.1"/>
</dbReference>
<dbReference type="Proteomes" id="UP000541857">
    <property type="component" value="Unassembled WGS sequence"/>
</dbReference>
<name>A0A7W2M3T9_9FLAO</name>
<dbReference type="AlphaFoldDB" id="A0A7W2M3T9"/>
<accession>A0A7W2M3T9</accession>
<protein>
    <submittedName>
        <fullName evidence="3">Dynamin family protein</fullName>
    </submittedName>
</protein>
<keyword evidence="4" id="KW-1185">Reference proteome</keyword>
<feature type="coiled-coil region" evidence="1">
    <location>
        <begin position="584"/>
        <end position="611"/>
    </location>
</feature>
<reference evidence="3 4" key="1">
    <citation type="submission" date="2020-07" db="EMBL/GenBank/DDBJ databases">
        <title>Bacterium isolated from marine sediment.</title>
        <authorList>
            <person name="Shang D."/>
        </authorList>
    </citation>
    <scope>NUCLEOTIDE SEQUENCE [LARGE SCALE GENOMIC DNA]</scope>
    <source>
        <strain evidence="3 4">F6074</strain>
    </source>
</reference>
<dbReference type="InterPro" id="IPR027417">
    <property type="entry name" value="P-loop_NTPase"/>
</dbReference>
<dbReference type="PANTHER" id="PTHR43681:SF1">
    <property type="entry name" value="SARCALUMENIN"/>
    <property type="match status" value="1"/>
</dbReference>
<keyword evidence="1" id="KW-0175">Coiled coil</keyword>
<dbReference type="Gene3D" id="3.40.50.300">
    <property type="entry name" value="P-loop containing nucleotide triphosphate hydrolases"/>
    <property type="match status" value="1"/>
</dbReference>
<dbReference type="PANTHER" id="PTHR43681">
    <property type="entry name" value="TRANSMEMBRANE GTPASE FZO"/>
    <property type="match status" value="1"/>
</dbReference>
<evidence type="ECO:0000256" key="1">
    <source>
        <dbReference type="SAM" id="Coils"/>
    </source>
</evidence>
<dbReference type="Pfam" id="PF00350">
    <property type="entry name" value="Dynamin_N"/>
    <property type="match status" value="1"/>
</dbReference>
<evidence type="ECO:0000313" key="3">
    <source>
        <dbReference type="EMBL" id="MBA6152191.1"/>
    </source>
</evidence>
<dbReference type="SUPFAM" id="SSF52540">
    <property type="entry name" value="P-loop containing nucleoside triphosphate hydrolases"/>
    <property type="match status" value="1"/>
</dbReference>